<evidence type="ECO:0000313" key="2">
    <source>
        <dbReference type="Proteomes" id="UP000314294"/>
    </source>
</evidence>
<organism evidence="1 2">
    <name type="scientific">Liparis tanakae</name>
    <name type="common">Tanaka's snailfish</name>
    <dbReference type="NCBI Taxonomy" id="230148"/>
    <lineage>
        <taxon>Eukaryota</taxon>
        <taxon>Metazoa</taxon>
        <taxon>Chordata</taxon>
        <taxon>Craniata</taxon>
        <taxon>Vertebrata</taxon>
        <taxon>Euteleostomi</taxon>
        <taxon>Actinopterygii</taxon>
        <taxon>Neopterygii</taxon>
        <taxon>Teleostei</taxon>
        <taxon>Neoteleostei</taxon>
        <taxon>Acanthomorphata</taxon>
        <taxon>Eupercaria</taxon>
        <taxon>Perciformes</taxon>
        <taxon>Cottioidei</taxon>
        <taxon>Cottales</taxon>
        <taxon>Liparidae</taxon>
        <taxon>Liparis</taxon>
    </lineage>
</organism>
<dbReference type="EMBL" id="SRLO01000115">
    <property type="protein sequence ID" value="TNN74322.1"/>
    <property type="molecule type" value="Genomic_DNA"/>
</dbReference>
<proteinExistence type="predicted"/>
<comment type="caution">
    <text evidence="1">The sequence shown here is derived from an EMBL/GenBank/DDBJ whole genome shotgun (WGS) entry which is preliminary data.</text>
</comment>
<name>A0A4Z2IAA2_9TELE</name>
<dbReference type="Proteomes" id="UP000314294">
    <property type="component" value="Unassembled WGS sequence"/>
</dbReference>
<reference evidence="1 2" key="1">
    <citation type="submission" date="2019-03" db="EMBL/GenBank/DDBJ databases">
        <title>First draft genome of Liparis tanakae, snailfish: a comprehensive survey of snailfish specific genes.</title>
        <authorList>
            <person name="Kim W."/>
            <person name="Song I."/>
            <person name="Jeong J.-H."/>
            <person name="Kim D."/>
            <person name="Kim S."/>
            <person name="Ryu S."/>
            <person name="Song J.Y."/>
            <person name="Lee S.K."/>
        </authorList>
    </citation>
    <scope>NUCLEOTIDE SEQUENCE [LARGE SCALE GENOMIC DNA]</scope>
    <source>
        <tissue evidence="1">Muscle</tissue>
    </source>
</reference>
<keyword evidence="2" id="KW-1185">Reference proteome</keyword>
<evidence type="ECO:0000313" key="1">
    <source>
        <dbReference type="EMBL" id="TNN74322.1"/>
    </source>
</evidence>
<sequence>MCPDATLRRSNVPGCADLHPRRTQAWTRLSNKLQQCIPEECVVRDAPAAAAPSHLDPHEPVLEKI</sequence>
<accession>A0A4Z2IAA2</accession>
<protein>
    <submittedName>
        <fullName evidence="1">Uncharacterized protein</fullName>
    </submittedName>
</protein>
<gene>
    <name evidence="1" type="ORF">EYF80_015405</name>
</gene>
<dbReference type="AlphaFoldDB" id="A0A4Z2IAA2"/>